<comment type="caution">
    <text evidence="1">The sequence shown here is derived from an EMBL/GenBank/DDBJ whole genome shotgun (WGS) entry which is preliminary data.</text>
</comment>
<evidence type="ECO:0000313" key="1">
    <source>
        <dbReference type="EMBL" id="KAA6362125.1"/>
    </source>
</evidence>
<gene>
    <name evidence="1" type="ORF">EZS28_042348</name>
</gene>
<proteinExistence type="predicted"/>
<name>A0A5J4TXJ3_9EUKA</name>
<dbReference type="AlphaFoldDB" id="A0A5J4TXJ3"/>
<dbReference type="Proteomes" id="UP000324800">
    <property type="component" value="Unassembled WGS sequence"/>
</dbReference>
<sequence>MYELFPQSIASTIRNKQAIKKIFFSQQDGDDFIVQWLHQLFKEAEQANADNQYITEACILQSDNYVATIDETIPYSIEVLKV</sequence>
<dbReference type="EMBL" id="SNRW01024620">
    <property type="protein sequence ID" value="KAA6362125.1"/>
    <property type="molecule type" value="Genomic_DNA"/>
</dbReference>
<reference evidence="1 2" key="1">
    <citation type="submission" date="2019-03" db="EMBL/GenBank/DDBJ databases">
        <title>Single cell metagenomics reveals metabolic interactions within the superorganism composed of flagellate Streblomastix strix and complex community of Bacteroidetes bacteria on its surface.</title>
        <authorList>
            <person name="Treitli S.C."/>
            <person name="Kolisko M."/>
            <person name="Husnik F."/>
            <person name="Keeling P."/>
            <person name="Hampl V."/>
        </authorList>
    </citation>
    <scope>NUCLEOTIDE SEQUENCE [LARGE SCALE GENOMIC DNA]</scope>
    <source>
        <strain evidence="1">ST1C</strain>
    </source>
</reference>
<accession>A0A5J4TXJ3</accession>
<evidence type="ECO:0000313" key="2">
    <source>
        <dbReference type="Proteomes" id="UP000324800"/>
    </source>
</evidence>
<protein>
    <submittedName>
        <fullName evidence="1">Uncharacterized protein</fullName>
    </submittedName>
</protein>
<organism evidence="1 2">
    <name type="scientific">Streblomastix strix</name>
    <dbReference type="NCBI Taxonomy" id="222440"/>
    <lineage>
        <taxon>Eukaryota</taxon>
        <taxon>Metamonada</taxon>
        <taxon>Preaxostyla</taxon>
        <taxon>Oxymonadida</taxon>
        <taxon>Streblomastigidae</taxon>
        <taxon>Streblomastix</taxon>
    </lineage>
</organism>